<feature type="signal peptide" evidence="1">
    <location>
        <begin position="1"/>
        <end position="25"/>
    </location>
</feature>
<evidence type="ECO:0000313" key="3">
    <source>
        <dbReference type="Proteomes" id="UP001183202"/>
    </source>
</evidence>
<dbReference type="EMBL" id="JAVREJ010000016">
    <property type="protein sequence ID" value="MDT0352085.1"/>
    <property type="molecule type" value="Genomic_DNA"/>
</dbReference>
<keyword evidence="1" id="KW-0732">Signal</keyword>
<feature type="chain" id="PRO_5046785628" description="YXWGXW repeat-containing protein" evidence="1">
    <location>
        <begin position="26"/>
        <end position="103"/>
    </location>
</feature>
<gene>
    <name evidence="2" type="ORF">RM445_21375</name>
</gene>
<keyword evidence="3" id="KW-1185">Reference proteome</keyword>
<evidence type="ECO:0000313" key="2">
    <source>
        <dbReference type="EMBL" id="MDT0352085.1"/>
    </source>
</evidence>
<evidence type="ECO:0000256" key="1">
    <source>
        <dbReference type="SAM" id="SignalP"/>
    </source>
</evidence>
<protein>
    <recommendedName>
        <fullName evidence="4">YXWGXW repeat-containing protein</fullName>
    </recommendedName>
</protein>
<dbReference type="Proteomes" id="UP001183202">
    <property type="component" value="Unassembled WGS sequence"/>
</dbReference>
<accession>A0ABU2NDQ6</accession>
<dbReference type="RefSeq" id="WP_311558590.1">
    <property type="nucleotide sequence ID" value="NZ_JAVREJ010000016.1"/>
</dbReference>
<organism evidence="2 3">
    <name type="scientific">Pseudonocardia charpentierae</name>
    <dbReference type="NCBI Taxonomy" id="3075545"/>
    <lineage>
        <taxon>Bacteria</taxon>
        <taxon>Bacillati</taxon>
        <taxon>Actinomycetota</taxon>
        <taxon>Actinomycetes</taxon>
        <taxon>Pseudonocardiales</taxon>
        <taxon>Pseudonocardiaceae</taxon>
        <taxon>Pseudonocardia</taxon>
    </lineage>
</organism>
<proteinExistence type="predicted"/>
<reference evidence="3" key="1">
    <citation type="submission" date="2023-07" db="EMBL/GenBank/DDBJ databases">
        <title>30 novel species of actinomycetes from the DSMZ collection.</title>
        <authorList>
            <person name="Nouioui I."/>
        </authorList>
    </citation>
    <scope>NUCLEOTIDE SEQUENCE [LARGE SCALE GENOMIC DNA]</scope>
    <source>
        <strain evidence="3">DSM 45834</strain>
    </source>
</reference>
<name>A0ABU2NDQ6_9PSEU</name>
<sequence>MTSVPRKIAMLVVSTAALGGLTVLAAPVASAAPAPAAVTAARPHCKPAHFGRDWRWDDRHRGGHWDRVIRNRRGHVVDVKHVWRDNRFCAPQRRHGGDRDWDR</sequence>
<comment type="caution">
    <text evidence="2">The sequence shown here is derived from an EMBL/GenBank/DDBJ whole genome shotgun (WGS) entry which is preliminary data.</text>
</comment>
<evidence type="ECO:0008006" key="4">
    <source>
        <dbReference type="Google" id="ProtNLM"/>
    </source>
</evidence>